<dbReference type="AlphaFoldDB" id="A0A935MRX3"/>
<name>A0A935MRX3_9RHOO</name>
<dbReference type="EMBL" id="JADJMS010000004">
    <property type="protein sequence ID" value="MBK7413884.1"/>
    <property type="molecule type" value="Genomic_DNA"/>
</dbReference>
<organism evidence="2 3">
    <name type="scientific">Candidatus Dechloromonas phosphorivorans</name>
    <dbReference type="NCBI Taxonomy" id="2899244"/>
    <lineage>
        <taxon>Bacteria</taxon>
        <taxon>Pseudomonadati</taxon>
        <taxon>Pseudomonadota</taxon>
        <taxon>Betaproteobacteria</taxon>
        <taxon>Rhodocyclales</taxon>
        <taxon>Azonexaceae</taxon>
        <taxon>Dechloromonas</taxon>
    </lineage>
</organism>
<reference evidence="2 3" key="1">
    <citation type="submission" date="2020-10" db="EMBL/GenBank/DDBJ databases">
        <title>Connecting structure to function with the recovery of over 1000 high-quality activated sludge metagenome-assembled genomes encoding full-length rRNA genes using long-read sequencing.</title>
        <authorList>
            <person name="Singleton C.M."/>
            <person name="Petriglieri F."/>
            <person name="Kristensen J.M."/>
            <person name="Kirkegaard R.H."/>
            <person name="Michaelsen T.Y."/>
            <person name="Andersen M.H."/>
            <person name="Karst S.M."/>
            <person name="Dueholm M.S."/>
            <person name="Nielsen P.H."/>
            <person name="Albertsen M."/>
        </authorList>
    </citation>
    <scope>NUCLEOTIDE SEQUENCE [LARGE SCALE GENOMIC DNA]</scope>
    <source>
        <strain evidence="2">EsbW_18-Q3-R4-48_BATAC.463</strain>
    </source>
</reference>
<protein>
    <submittedName>
        <fullName evidence="2">Uncharacterized protein</fullName>
    </submittedName>
</protein>
<sequence>MGQAKQRGTQAERAAQAQAKIESTRPEKLVCNGCNADVTAINPVSTRGLRGIDAIWVGQCDCGQTTFAASGEPKAVEAFFFALSENTELTLGSQNKAGGQHETLVSGD</sequence>
<feature type="region of interest" description="Disordered" evidence="1">
    <location>
        <begin position="1"/>
        <end position="22"/>
    </location>
</feature>
<evidence type="ECO:0000256" key="1">
    <source>
        <dbReference type="SAM" id="MobiDB-lite"/>
    </source>
</evidence>
<evidence type="ECO:0000313" key="3">
    <source>
        <dbReference type="Proteomes" id="UP000739411"/>
    </source>
</evidence>
<evidence type="ECO:0000313" key="2">
    <source>
        <dbReference type="EMBL" id="MBK7413884.1"/>
    </source>
</evidence>
<dbReference type="Proteomes" id="UP000739411">
    <property type="component" value="Unassembled WGS sequence"/>
</dbReference>
<proteinExistence type="predicted"/>
<accession>A0A935MRX3</accession>
<gene>
    <name evidence="2" type="ORF">IPJ38_00890</name>
</gene>
<comment type="caution">
    <text evidence="2">The sequence shown here is derived from an EMBL/GenBank/DDBJ whole genome shotgun (WGS) entry which is preliminary data.</text>
</comment>